<protein>
    <submittedName>
        <fullName evidence="1">Uncharacterized protein</fullName>
    </submittedName>
</protein>
<dbReference type="RefSeq" id="WP_070249452.1">
    <property type="nucleotide sequence ID" value="NZ_LROM01000093.1"/>
</dbReference>
<keyword evidence="2" id="KW-1185">Reference proteome</keyword>
<dbReference type="Proteomes" id="UP000175989">
    <property type="component" value="Unassembled WGS sequence"/>
</dbReference>
<dbReference type="AlphaFoldDB" id="A0A1E7WHA3"/>
<dbReference type="InterPro" id="IPR036286">
    <property type="entry name" value="LexA/Signal_pep-like_sf"/>
</dbReference>
<sequence>MDRKKASTDATGAQYAKAAACGASTAIHDLLGMTPEDVEADIASRGKSVMSVLKRFGAMERKAAAKFFDQRGESSKVSKGDYRLDLSRSAHFSAPGTEPDWTAVVVVRATLDADDAELLNDGRLEMSVFLDAKTTPRDGDVVLAFIEGQGQALRRFRQVGMDLVSLEPLADRFSPAETGHPSQVVIHGIVVGRAAPT</sequence>
<evidence type="ECO:0000313" key="2">
    <source>
        <dbReference type="Proteomes" id="UP000175989"/>
    </source>
</evidence>
<organism evidence="1 2">
    <name type="scientific">Duganella phyllosphaerae</name>
    <dbReference type="NCBI Taxonomy" id="762836"/>
    <lineage>
        <taxon>Bacteria</taxon>
        <taxon>Pseudomonadati</taxon>
        <taxon>Pseudomonadota</taxon>
        <taxon>Betaproteobacteria</taxon>
        <taxon>Burkholderiales</taxon>
        <taxon>Oxalobacteraceae</taxon>
        <taxon>Telluria group</taxon>
        <taxon>Duganella</taxon>
    </lineage>
</organism>
<name>A0A1E7WHA3_9BURK</name>
<dbReference type="OrthoDB" id="9802364at2"/>
<comment type="caution">
    <text evidence="1">The sequence shown here is derived from an EMBL/GenBank/DDBJ whole genome shotgun (WGS) entry which is preliminary data.</text>
</comment>
<proteinExistence type="predicted"/>
<dbReference type="Gene3D" id="2.10.109.10">
    <property type="entry name" value="Umud Fragment, subunit A"/>
    <property type="match status" value="1"/>
</dbReference>
<gene>
    <name evidence="1" type="ORF">DUPY_32530</name>
</gene>
<reference evidence="2" key="1">
    <citation type="journal article" date="2016" name="Front. Microbiol.">
        <title>Molecular Keys to the Janthinobacterium and Duganella spp. Interaction with the Plant Pathogen Fusarium graminearum.</title>
        <authorList>
            <person name="Haack F.S."/>
            <person name="Poehlein A."/>
            <person name="Kroger C."/>
            <person name="Voigt C.A."/>
            <person name="Piepenbring M."/>
            <person name="Bode H.B."/>
            <person name="Daniel R."/>
            <person name="Schafer W."/>
            <person name="Streit W.R."/>
        </authorList>
    </citation>
    <scope>NUCLEOTIDE SEQUENCE [LARGE SCALE GENOMIC DNA]</scope>
    <source>
        <strain evidence="2">T54</strain>
    </source>
</reference>
<accession>A0A1E7WHA3</accession>
<dbReference type="SUPFAM" id="SSF51306">
    <property type="entry name" value="LexA/Signal peptidase"/>
    <property type="match status" value="1"/>
</dbReference>
<evidence type="ECO:0000313" key="1">
    <source>
        <dbReference type="EMBL" id="OEZ97982.1"/>
    </source>
</evidence>
<dbReference type="EMBL" id="LROM01000093">
    <property type="protein sequence ID" value="OEZ97982.1"/>
    <property type="molecule type" value="Genomic_DNA"/>
</dbReference>